<evidence type="ECO:0000256" key="1">
    <source>
        <dbReference type="ARBA" id="ARBA00001286"/>
    </source>
</evidence>
<dbReference type="GO" id="GO:0032259">
    <property type="term" value="P:methylation"/>
    <property type="evidence" value="ECO:0007669"/>
    <property type="project" value="UniProtKB-KW"/>
</dbReference>
<reference evidence="12" key="1">
    <citation type="journal article" date="2008" name="J. Bacteriol.">
        <title>Genome sequence of the fish pathogen Renibacterium salmoninarum suggests reductive evolution away from an environmental Arthrobacter ancestor.</title>
        <authorList>
            <person name="Wiens G.D."/>
            <person name="Rockey D.D."/>
            <person name="Wu Z."/>
            <person name="Chang J."/>
            <person name="Levy R."/>
            <person name="Crane S."/>
            <person name="Chen D.S."/>
            <person name="Capri G.R."/>
            <person name="Burnett J.R."/>
            <person name="Sudheesh P.S."/>
            <person name="Schipma M.J."/>
            <person name="Burd H."/>
            <person name="Bhattacharyya A."/>
            <person name="Rhodes L.D."/>
            <person name="Kaul R."/>
            <person name="Strom M.S."/>
        </authorList>
    </citation>
    <scope>NUCLEOTIDE SEQUENCE [LARGE SCALE GENOMIC DNA]</scope>
    <source>
        <strain evidence="12">ATCC 33209 / DSM 20767 / JCM 11484 / NBRC 15589 / NCIMB 2235</strain>
    </source>
</reference>
<comment type="catalytic activity">
    <reaction evidence="8">
        <text>a 6-O-methyl-2'-deoxyguanosine in DNA + L-cysteinyl-[protein] = S-methyl-L-cysteinyl-[protein] + a 2'-deoxyguanosine in DNA</text>
        <dbReference type="Rhea" id="RHEA:24000"/>
        <dbReference type="Rhea" id="RHEA-COMP:10131"/>
        <dbReference type="Rhea" id="RHEA-COMP:10132"/>
        <dbReference type="Rhea" id="RHEA-COMP:11367"/>
        <dbReference type="Rhea" id="RHEA-COMP:11368"/>
        <dbReference type="ChEBI" id="CHEBI:29950"/>
        <dbReference type="ChEBI" id="CHEBI:82612"/>
        <dbReference type="ChEBI" id="CHEBI:85445"/>
        <dbReference type="ChEBI" id="CHEBI:85448"/>
        <dbReference type="EC" id="2.1.1.63"/>
    </reaction>
</comment>
<dbReference type="Proteomes" id="UP000002007">
    <property type="component" value="Chromosome"/>
</dbReference>
<dbReference type="EC" id="2.1.1.63" evidence="3"/>
<dbReference type="GO" id="GO:0006281">
    <property type="term" value="P:DNA repair"/>
    <property type="evidence" value="ECO:0007669"/>
    <property type="project" value="UniProtKB-KW"/>
</dbReference>
<dbReference type="eggNOG" id="COG0350">
    <property type="taxonomic scope" value="Bacteria"/>
</dbReference>
<keyword evidence="6" id="KW-0227">DNA damage</keyword>
<evidence type="ECO:0000259" key="9">
    <source>
        <dbReference type="Pfam" id="PF01035"/>
    </source>
</evidence>
<dbReference type="AlphaFoldDB" id="A9WUK3"/>
<dbReference type="EMBL" id="CP000910">
    <property type="protein sequence ID" value="ABY24874.1"/>
    <property type="molecule type" value="Genomic_DNA"/>
</dbReference>
<keyword evidence="7" id="KW-0234">DNA repair</keyword>
<dbReference type="Gene3D" id="1.10.10.10">
    <property type="entry name" value="Winged helix-like DNA-binding domain superfamily/Winged helix DNA-binding domain"/>
    <property type="match status" value="1"/>
</dbReference>
<comment type="similarity">
    <text evidence="2">Belongs to the MGMT family.</text>
</comment>
<dbReference type="STRING" id="288705.RSal33209_3156"/>
<keyword evidence="12" id="KW-1185">Reference proteome</keyword>
<evidence type="ECO:0000313" key="11">
    <source>
        <dbReference type="EMBL" id="ABY24874.1"/>
    </source>
</evidence>
<dbReference type="KEGG" id="rsa:RSal33209_3156"/>
<dbReference type="PANTHER" id="PTHR10815:SF5">
    <property type="entry name" value="METHYLATED-DNA--PROTEIN-CYSTEINE METHYLTRANSFERASE"/>
    <property type="match status" value="1"/>
</dbReference>
<evidence type="ECO:0000256" key="5">
    <source>
        <dbReference type="ARBA" id="ARBA00022679"/>
    </source>
</evidence>
<feature type="domain" description="Methylguanine DNA methyltransferase ribonuclease-like" evidence="10">
    <location>
        <begin position="22"/>
        <end position="93"/>
    </location>
</feature>
<evidence type="ECO:0000313" key="12">
    <source>
        <dbReference type="Proteomes" id="UP000002007"/>
    </source>
</evidence>
<dbReference type="Gene3D" id="3.30.160.70">
    <property type="entry name" value="Methylated DNA-protein cysteine methyltransferase domain"/>
    <property type="match status" value="1"/>
</dbReference>
<keyword evidence="4 11" id="KW-0489">Methyltransferase</keyword>
<dbReference type="PANTHER" id="PTHR10815">
    <property type="entry name" value="METHYLATED-DNA--PROTEIN-CYSTEINE METHYLTRANSFERASE"/>
    <property type="match status" value="1"/>
</dbReference>
<dbReference type="Pfam" id="PF01035">
    <property type="entry name" value="DNA_binding_1"/>
    <property type="match status" value="1"/>
</dbReference>
<name>A9WUK3_RENSM</name>
<dbReference type="GO" id="GO:0003908">
    <property type="term" value="F:methylated-DNA-[protein]-cysteine S-methyltransferase activity"/>
    <property type="evidence" value="ECO:0007669"/>
    <property type="project" value="UniProtKB-EC"/>
</dbReference>
<dbReference type="InterPro" id="IPR008332">
    <property type="entry name" value="MethylG_MeTrfase_N"/>
</dbReference>
<dbReference type="SUPFAM" id="SSF53155">
    <property type="entry name" value="Methylated DNA-protein cysteine methyltransferase domain"/>
    <property type="match status" value="1"/>
</dbReference>
<dbReference type="SUPFAM" id="SSF46767">
    <property type="entry name" value="Methylated DNA-protein cysteine methyltransferase, C-terminal domain"/>
    <property type="match status" value="1"/>
</dbReference>
<feature type="domain" description="Methylated-DNA-[protein]-cysteine S-methyltransferase DNA binding" evidence="9">
    <location>
        <begin position="99"/>
        <end position="177"/>
    </location>
</feature>
<evidence type="ECO:0000256" key="8">
    <source>
        <dbReference type="ARBA" id="ARBA00049348"/>
    </source>
</evidence>
<dbReference type="CDD" id="cd06445">
    <property type="entry name" value="ATase"/>
    <property type="match status" value="1"/>
</dbReference>
<dbReference type="InterPro" id="IPR036388">
    <property type="entry name" value="WH-like_DNA-bd_sf"/>
</dbReference>
<evidence type="ECO:0000256" key="2">
    <source>
        <dbReference type="ARBA" id="ARBA00008711"/>
    </source>
</evidence>
<dbReference type="NCBIfam" id="TIGR00589">
    <property type="entry name" value="ogt"/>
    <property type="match status" value="1"/>
</dbReference>
<evidence type="ECO:0000256" key="6">
    <source>
        <dbReference type="ARBA" id="ARBA00022763"/>
    </source>
</evidence>
<dbReference type="InterPro" id="IPR036217">
    <property type="entry name" value="MethylDNA_cys_MeTrfase_DNAb"/>
</dbReference>
<evidence type="ECO:0000259" key="10">
    <source>
        <dbReference type="Pfam" id="PF02870"/>
    </source>
</evidence>
<proteinExistence type="inferred from homology"/>
<sequence length="186" mass="20154">MSWQTEQMETQTSDCLRAPKRHAVVATSLGEITIVAEGSAVVGLYFPGHWTLPRKPDFGPRIAAEDDDLLHSAQSQLNEYLRGERVAFDVPTATEGSELEEQVWSLLRALLFGSTTTYGELAEKLGNKKLAQAVGRAVGHNPLSILVGCHRVLGSDGSLTGFAGGLERKRALLELENPNIAAARLF</sequence>
<organism evidence="11 12">
    <name type="scientific">Renibacterium salmoninarum (strain ATCC 33209 / DSM 20767 / JCM 11484 / NBRC 15589 / NCIMB 2235)</name>
    <dbReference type="NCBI Taxonomy" id="288705"/>
    <lineage>
        <taxon>Bacteria</taxon>
        <taxon>Bacillati</taxon>
        <taxon>Actinomycetota</taxon>
        <taxon>Actinomycetes</taxon>
        <taxon>Micrococcales</taxon>
        <taxon>Micrococcaceae</taxon>
        <taxon>Renibacterium</taxon>
    </lineage>
</organism>
<dbReference type="InterPro" id="IPR014048">
    <property type="entry name" value="MethylDNA_cys_MeTrfase_DNA-bd"/>
</dbReference>
<evidence type="ECO:0000256" key="3">
    <source>
        <dbReference type="ARBA" id="ARBA00011918"/>
    </source>
</evidence>
<keyword evidence="5 11" id="KW-0808">Transferase</keyword>
<dbReference type="InterPro" id="IPR036631">
    <property type="entry name" value="MGMT_N_sf"/>
</dbReference>
<comment type="catalytic activity">
    <reaction evidence="1">
        <text>a 4-O-methyl-thymidine in DNA + L-cysteinyl-[protein] = a thymidine in DNA + S-methyl-L-cysteinyl-[protein]</text>
        <dbReference type="Rhea" id="RHEA:53428"/>
        <dbReference type="Rhea" id="RHEA-COMP:10131"/>
        <dbReference type="Rhea" id="RHEA-COMP:10132"/>
        <dbReference type="Rhea" id="RHEA-COMP:13555"/>
        <dbReference type="Rhea" id="RHEA-COMP:13556"/>
        <dbReference type="ChEBI" id="CHEBI:29950"/>
        <dbReference type="ChEBI" id="CHEBI:82612"/>
        <dbReference type="ChEBI" id="CHEBI:137386"/>
        <dbReference type="ChEBI" id="CHEBI:137387"/>
        <dbReference type="EC" id="2.1.1.63"/>
    </reaction>
</comment>
<evidence type="ECO:0000256" key="4">
    <source>
        <dbReference type="ARBA" id="ARBA00022603"/>
    </source>
</evidence>
<dbReference type="HOGENOM" id="CLU_000445_52_2_11"/>
<dbReference type="FunFam" id="1.10.10.10:FF:000214">
    <property type="entry name" value="Methylated-DNA--protein-cysteine methyltransferase"/>
    <property type="match status" value="1"/>
</dbReference>
<evidence type="ECO:0000256" key="7">
    <source>
        <dbReference type="ARBA" id="ARBA00023204"/>
    </source>
</evidence>
<gene>
    <name evidence="11" type="ordered locus">RSal33209_3156</name>
</gene>
<dbReference type="Pfam" id="PF02870">
    <property type="entry name" value="Methyltransf_1N"/>
    <property type="match status" value="1"/>
</dbReference>
<accession>A9WUK3</accession>
<protein>
    <recommendedName>
        <fullName evidence="3">methylated-DNA--[protein]-cysteine S-methyltransferase</fullName>
        <ecNumber evidence="3">2.1.1.63</ecNumber>
    </recommendedName>
</protein>